<feature type="region of interest" description="Disordered" evidence="2">
    <location>
        <begin position="469"/>
        <end position="504"/>
    </location>
</feature>
<evidence type="ECO:0000256" key="2">
    <source>
        <dbReference type="SAM" id="MobiDB-lite"/>
    </source>
</evidence>
<evidence type="ECO:0000256" key="1">
    <source>
        <dbReference type="SAM" id="Coils"/>
    </source>
</evidence>
<evidence type="ECO:0000313" key="3">
    <source>
        <dbReference type="EMBL" id="CBJ29432.1"/>
    </source>
</evidence>
<reference evidence="3 4" key="1">
    <citation type="journal article" date="2010" name="Nature">
        <title>The Ectocarpus genome and the independent evolution of multicellularity in brown algae.</title>
        <authorList>
            <person name="Cock J.M."/>
            <person name="Sterck L."/>
            <person name="Rouze P."/>
            <person name="Scornet D."/>
            <person name="Allen A.E."/>
            <person name="Amoutzias G."/>
            <person name="Anthouard V."/>
            <person name="Artiguenave F."/>
            <person name="Aury J.M."/>
            <person name="Badger J.H."/>
            <person name="Beszteri B."/>
            <person name="Billiau K."/>
            <person name="Bonnet E."/>
            <person name="Bothwell J.H."/>
            <person name="Bowler C."/>
            <person name="Boyen C."/>
            <person name="Brownlee C."/>
            <person name="Carrano C.J."/>
            <person name="Charrier B."/>
            <person name="Cho G.Y."/>
            <person name="Coelho S.M."/>
            <person name="Collen J."/>
            <person name="Corre E."/>
            <person name="Da Silva C."/>
            <person name="Delage L."/>
            <person name="Delaroque N."/>
            <person name="Dittami S.M."/>
            <person name="Doulbeau S."/>
            <person name="Elias M."/>
            <person name="Farnham G."/>
            <person name="Gachon C.M."/>
            <person name="Gschloessl B."/>
            <person name="Heesch S."/>
            <person name="Jabbari K."/>
            <person name="Jubin C."/>
            <person name="Kawai H."/>
            <person name="Kimura K."/>
            <person name="Kloareg B."/>
            <person name="Kupper F.C."/>
            <person name="Lang D."/>
            <person name="Le Bail A."/>
            <person name="Leblanc C."/>
            <person name="Lerouge P."/>
            <person name="Lohr M."/>
            <person name="Lopez P.J."/>
            <person name="Martens C."/>
            <person name="Maumus F."/>
            <person name="Michel G."/>
            <person name="Miranda-Saavedra D."/>
            <person name="Morales J."/>
            <person name="Moreau H."/>
            <person name="Motomura T."/>
            <person name="Nagasato C."/>
            <person name="Napoli C.A."/>
            <person name="Nelson D.R."/>
            <person name="Nyvall-Collen P."/>
            <person name="Peters A.F."/>
            <person name="Pommier C."/>
            <person name="Potin P."/>
            <person name="Poulain J."/>
            <person name="Quesneville H."/>
            <person name="Read B."/>
            <person name="Rensing S.A."/>
            <person name="Ritter A."/>
            <person name="Rousvoal S."/>
            <person name="Samanta M."/>
            <person name="Samson G."/>
            <person name="Schroeder D.C."/>
            <person name="Segurens B."/>
            <person name="Strittmatter M."/>
            <person name="Tonon T."/>
            <person name="Tregear J.W."/>
            <person name="Valentin K."/>
            <person name="von Dassow P."/>
            <person name="Yamagishi T."/>
            <person name="Van de Peer Y."/>
            <person name="Wincker P."/>
        </authorList>
    </citation>
    <scope>NUCLEOTIDE SEQUENCE [LARGE SCALE GENOMIC DNA]</scope>
    <source>
        <strain evidence="4">Ec32 / CCAP1310/4</strain>
    </source>
</reference>
<feature type="coiled-coil region" evidence="1">
    <location>
        <begin position="215"/>
        <end position="267"/>
    </location>
</feature>
<feature type="region of interest" description="Disordered" evidence="2">
    <location>
        <begin position="297"/>
        <end position="318"/>
    </location>
</feature>
<proteinExistence type="predicted"/>
<protein>
    <submittedName>
        <fullName evidence="3">Uncharacterized protein</fullName>
    </submittedName>
</protein>
<sequence>MLDDLDLDAVNLGRDEARDCTAHVSLTQRASKLAGDPDGVHQPIGQAWSVTRSTSLEPKQQGHDLETGDTLTHVIRLHRVGNRSGFGERGAMARGTSQQVDQHEQQQCFEDERAGGLAHSEEEEEDGDEDGDNEQESAGRVAELSRRIAMRCLRIEQECLRRERSQTRLFQEQLRGVRLGAQQVARRTIHDERIRQKQLLLETQQRFEEKEKGLVAKLELAEESWKAERESLSADTAAAKCEVEKCRRQARAAAEAARNTTKEALEKQRLDFQRGWAEEKGGLRRAAEDALRRAMEGNVREREEAATKAQTAQDSLDAQLRSWKAKAETAERRATEEREKRRGLEAGVKGVLAQEVEKAQKTQDDMLRDLRTKAETDRATHAEEIERLQEEHRAGLLRVHQDKKSLFEAARRQWEKEMQELRREAVAKAEDAATRATAERSEALRRLRLAHDTEMRKAGRDILRLEREARRSQQQQEPSGMAPRSKEDNSTLSPLPRGSYSPRPLLSEVSIRTASCRRLSQLGLLYSASCRDRGKAPKPRTSWYFFHQTIVYIHTHTGV</sequence>
<evidence type="ECO:0000313" key="4">
    <source>
        <dbReference type="Proteomes" id="UP000002630"/>
    </source>
</evidence>
<feature type="region of interest" description="Disordered" evidence="2">
    <location>
        <begin position="84"/>
        <end position="142"/>
    </location>
</feature>
<keyword evidence="4" id="KW-1185">Reference proteome</keyword>
<dbReference type="OrthoDB" id="10498947at2759"/>
<keyword evidence="1" id="KW-0175">Coiled coil</keyword>
<dbReference type="InParanoid" id="D7FKN2"/>
<feature type="compositionally biased region" description="Polar residues" evidence="2">
    <location>
        <begin position="95"/>
        <end position="108"/>
    </location>
</feature>
<feature type="compositionally biased region" description="Acidic residues" evidence="2">
    <location>
        <begin position="121"/>
        <end position="135"/>
    </location>
</feature>
<dbReference type="Proteomes" id="UP000002630">
    <property type="component" value="Unassembled WGS sequence"/>
</dbReference>
<name>D7FKN2_ECTSI</name>
<feature type="compositionally biased region" description="Basic and acidic residues" evidence="2">
    <location>
        <begin position="297"/>
        <end position="306"/>
    </location>
</feature>
<organism evidence="3 4">
    <name type="scientific">Ectocarpus siliculosus</name>
    <name type="common">Brown alga</name>
    <name type="synonym">Conferva siliculosa</name>
    <dbReference type="NCBI Taxonomy" id="2880"/>
    <lineage>
        <taxon>Eukaryota</taxon>
        <taxon>Sar</taxon>
        <taxon>Stramenopiles</taxon>
        <taxon>Ochrophyta</taxon>
        <taxon>PX clade</taxon>
        <taxon>Phaeophyceae</taxon>
        <taxon>Ectocarpales</taxon>
        <taxon>Ectocarpaceae</taxon>
        <taxon>Ectocarpus</taxon>
    </lineage>
</organism>
<dbReference type="AlphaFoldDB" id="D7FKN2"/>
<accession>D7FKN2</accession>
<dbReference type="EMBL" id="FN649760">
    <property type="protein sequence ID" value="CBJ29432.1"/>
    <property type="molecule type" value="Genomic_DNA"/>
</dbReference>
<gene>
    <name evidence="3" type="ORF">Esi_0146_0057</name>
</gene>